<reference evidence="2" key="2">
    <citation type="submission" date="2022-01" db="EMBL/GenBank/DDBJ databases">
        <authorList>
            <person name="Yamashiro T."/>
            <person name="Shiraishi A."/>
            <person name="Satake H."/>
            <person name="Nakayama K."/>
        </authorList>
    </citation>
    <scope>NUCLEOTIDE SEQUENCE</scope>
</reference>
<feature type="region of interest" description="Disordered" evidence="1">
    <location>
        <begin position="107"/>
        <end position="189"/>
    </location>
</feature>
<evidence type="ECO:0000256" key="1">
    <source>
        <dbReference type="SAM" id="MobiDB-lite"/>
    </source>
</evidence>
<gene>
    <name evidence="2" type="ORF">Tco_1069519</name>
</gene>
<sequence>MNFNKGLNSLSCWINICEAIGIKLEESNFMCIKLTIYDVAIGTDENISVVKKPPKESSEQLCYLVILDAKKIRETNALVARLEVPRFLNIPLVFHGFRAAADLKMTRDTGHGTRDTGHGTRDTGHGTRDTEHGTRNTEHGTWNPRTPGPDPRNPTPDPRQRNPEPDTKEENQKIGKRNIKHDMESYPSTDIAKISRKRLKPDKHEHGNGIEYARAGRMLSKSYTSPNALIGQFPKGNDTRGLKKTHGEKEICTKTYGKEAQRPLTHGLPRWQSV</sequence>
<proteinExistence type="predicted"/>
<dbReference type="GO" id="GO:0051213">
    <property type="term" value="F:dioxygenase activity"/>
    <property type="evidence" value="ECO:0007669"/>
    <property type="project" value="UniProtKB-KW"/>
</dbReference>
<keyword evidence="2" id="KW-0560">Oxidoreductase</keyword>
<comment type="caution">
    <text evidence="2">The sequence shown here is derived from an EMBL/GenBank/DDBJ whole genome shotgun (WGS) entry which is preliminary data.</text>
</comment>
<keyword evidence="3" id="KW-1185">Reference proteome</keyword>
<dbReference type="EMBL" id="BQNB010019669">
    <property type="protein sequence ID" value="GJT87802.1"/>
    <property type="molecule type" value="Genomic_DNA"/>
</dbReference>
<feature type="compositionally biased region" description="Basic and acidic residues" evidence="1">
    <location>
        <begin position="158"/>
        <end position="173"/>
    </location>
</feature>
<keyword evidence="2" id="KW-0223">Dioxygenase</keyword>
<protein>
    <submittedName>
        <fullName evidence="2">Carotenoid cleavage dioxygenase 7, chloroplastic</fullName>
    </submittedName>
</protein>
<accession>A0ABQ5HKP2</accession>
<reference evidence="2" key="1">
    <citation type="journal article" date="2022" name="Int. J. Mol. Sci.">
        <title>Draft Genome of Tanacetum Coccineum: Genomic Comparison of Closely Related Tanacetum-Family Plants.</title>
        <authorList>
            <person name="Yamashiro T."/>
            <person name="Shiraishi A."/>
            <person name="Nakayama K."/>
            <person name="Satake H."/>
        </authorList>
    </citation>
    <scope>NUCLEOTIDE SEQUENCE</scope>
</reference>
<organism evidence="2 3">
    <name type="scientific">Tanacetum coccineum</name>
    <dbReference type="NCBI Taxonomy" id="301880"/>
    <lineage>
        <taxon>Eukaryota</taxon>
        <taxon>Viridiplantae</taxon>
        <taxon>Streptophyta</taxon>
        <taxon>Embryophyta</taxon>
        <taxon>Tracheophyta</taxon>
        <taxon>Spermatophyta</taxon>
        <taxon>Magnoliopsida</taxon>
        <taxon>eudicotyledons</taxon>
        <taxon>Gunneridae</taxon>
        <taxon>Pentapetalae</taxon>
        <taxon>asterids</taxon>
        <taxon>campanulids</taxon>
        <taxon>Asterales</taxon>
        <taxon>Asteraceae</taxon>
        <taxon>Asteroideae</taxon>
        <taxon>Anthemideae</taxon>
        <taxon>Anthemidinae</taxon>
        <taxon>Tanacetum</taxon>
    </lineage>
</organism>
<feature type="compositionally biased region" description="Basic and acidic residues" evidence="1">
    <location>
        <begin position="107"/>
        <end position="138"/>
    </location>
</feature>
<feature type="compositionally biased region" description="Pro residues" evidence="1">
    <location>
        <begin position="146"/>
        <end position="157"/>
    </location>
</feature>
<dbReference type="Proteomes" id="UP001151760">
    <property type="component" value="Unassembled WGS sequence"/>
</dbReference>
<evidence type="ECO:0000313" key="2">
    <source>
        <dbReference type="EMBL" id="GJT87802.1"/>
    </source>
</evidence>
<evidence type="ECO:0000313" key="3">
    <source>
        <dbReference type="Proteomes" id="UP001151760"/>
    </source>
</evidence>
<name>A0ABQ5HKP2_9ASTR</name>